<keyword evidence="1" id="KW-0812">Transmembrane</keyword>
<dbReference type="Proteomes" id="UP000315971">
    <property type="component" value="Unassembled WGS sequence"/>
</dbReference>
<dbReference type="EMBL" id="FXSZ01000003">
    <property type="protein sequence ID" value="SMO52074.1"/>
    <property type="molecule type" value="Genomic_DNA"/>
</dbReference>
<keyword evidence="1" id="KW-1133">Transmembrane helix</keyword>
<dbReference type="AlphaFoldDB" id="A0A521BXZ8"/>
<evidence type="ECO:0000256" key="1">
    <source>
        <dbReference type="SAM" id="Phobius"/>
    </source>
</evidence>
<evidence type="ECO:0000313" key="2">
    <source>
        <dbReference type="EMBL" id="SMO52074.1"/>
    </source>
</evidence>
<evidence type="ECO:0000313" key="3">
    <source>
        <dbReference type="Proteomes" id="UP000315971"/>
    </source>
</evidence>
<dbReference type="RefSeq" id="WP_221929025.1">
    <property type="nucleotide sequence ID" value="NZ_FXSZ01000003.1"/>
</dbReference>
<protein>
    <submittedName>
        <fullName evidence="2">Uncharacterized protein</fullName>
    </submittedName>
</protein>
<gene>
    <name evidence="2" type="ORF">SAMN06265350_10325</name>
</gene>
<accession>A0A521BXZ8</accession>
<name>A0A521BXZ8_9SPHI</name>
<keyword evidence="3" id="KW-1185">Reference proteome</keyword>
<organism evidence="2 3">
    <name type="scientific">Solitalea koreensis</name>
    <dbReference type="NCBI Taxonomy" id="543615"/>
    <lineage>
        <taxon>Bacteria</taxon>
        <taxon>Pseudomonadati</taxon>
        <taxon>Bacteroidota</taxon>
        <taxon>Sphingobacteriia</taxon>
        <taxon>Sphingobacteriales</taxon>
        <taxon>Sphingobacteriaceae</taxon>
        <taxon>Solitalea</taxon>
    </lineage>
</organism>
<keyword evidence="1" id="KW-0472">Membrane</keyword>
<sequence length="360" mass="41022">MAQELYEFEHTLPILHSTINDMKKILFLIVILIPCLTVKAQYTIKTNNPAYKRYYDSLKTMDYKYKFPILAKKAYKKGFDVPFPLGIGANYFAQRQDINISTIEIGLNDNPLTDVSDLIKFGAIIGETHAFTIRPDIWVFPFLNVYSIIGTGHTVTDVSLVDPINFSTSQRFTANSLGVGFTAAGGFGPVWVAVDNNYNWANVSVLTDPVPASILCIRVGHTFQDKSKPDRNVAVWFGPFRQKIKSDTEGNVPISSIFPDLTPGKEDEFIEDLNNWYNNLPPPRQAALQPLYQRLIDYFEGNDPGDSNIHYKLNKRVAEPWNMVFGAQYQHNKRLQIRTELGTFGKRTQFLISANYRFLW</sequence>
<proteinExistence type="predicted"/>
<feature type="transmembrane region" description="Helical" evidence="1">
    <location>
        <begin position="25"/>
        <end position="44"/>
    </location>
</feature>
<reference evidence="2 3" key="1">
    <citation type="submission" date="2017-05" db="EMBL/GenBank/DDBJ databases">
        <authorList>
            <person name="Varghese N."/>
            <person name="Submissions S."/>
        </authorList>
    </citation>
    <scope>NUCLEOTIDE SEQUENCE [LARGE SCALE GENOMIC DNA]</scope>
    <source>
        <strain evidence="2 3">DSM 21342</strain>
    </source>
</reference>